<feature type="transmembrane region" description="Helical" evidence="1">
    <location>
        <begin position="438"/>
        <end position="460"/>
    </location>
</feature>
<dbReference type="Proteomes" id="UP000295832">
    <property type="component" value="Unassembled WGS sequence"/>
</dbReference>
<dbReference type="PANTHER" id="PTHR40940:SF2">
    <property type="entry name" value="BATD"/>
    <property type="match status" value="1"/>
</dbReference>
<dbReference type="PANTHER" id="PTHR40940">
    <property type="entry name" value="PROTEIN BATD-RELATED"/>
    <property type="match status" value="1"/>
</dbReference>
<keyword evidence="1" id="KW-0472">Membrane</keyword>
<protein>
    <submittedName>
        <fullName evidence="2">Oxygen tolerance protein BatD</fullName>
    </submittedName>
</protein>
<dbReference type="EMBL" id="SOEG01000005">
    <property type="protein sequence ID" value="TDX52740.1"/>
    <property type="molecule type" value="Genomic_DNA"/>
</dbReference>
<reference evidence="2 3" key="1">
    <citation type="submission" date="2019-03" db="EMBL/GenBank/DDBJ databases">
        <title>Subsurface microbial communities from deep shales in Ohio and West Virginia, USA.</title>
        <authorList>
            <person name="Wrighton K."/>
        </authorList>
    </citation>
    <scope>NUCLEOTIDE SEQUENCE [LARGE SCALE GENOMIC DNA]</scope>
    <source>
        <strain evidence="2 3">MSL 6dP</strain>
    </source>
</reference>
<proteinExistence type="predicted"/>
<evidence type="ECO:0000313" key="3">
    <source>
        <dbReference type="Proteomes" id="UP000295832"/>
    </source>
</evidence>
<sequence>MVKWGERVNKSSKILLILLLIILSSSTLTFAAKAEFRLDIDSLNLVEGVSSNLTLSLKNAQGAEVEEIKGIDKFKILSKGTSSQTNIINFKKSYIKKYHYNILAEKAGKFTLQGIVKYKGKLYKTNELNLTVSKRGRNQKKENTNIFLRTTLSKDRIYFGEKVVLKYDLFTRYNLRGYQFAEELKFNNFISQSLGNNQLKASYVYLDGKKYIKYEVAQLILTPTKTGEVKIPSYNLQTNVSTGSFSSKAIYLSTDAKDIKVLPLPQTKRPKGFTGIVGSLDIKSNLSKQKVEYGDSTTLNVKLSGNVNLDSVENIFGDKISGFEAYQTEKDNKEEVRGMEYYTEKDFDIILVPNKKGKLEIPEIKIAYFNPQSQKYEYAKIKKSTIEVSGGEGKGDDDQNLIDDSQSNNKEVIKITQINDQSNTDTNEEYYSFRIKKFYLKIAVIILTVTVLLLIIIIILRRNKLKKDNNLAKIYEKIRKEDNEDKIYNLLNQMIKYRFNISLKANSKHEISNKIDDIDLLRELYEIIDYMENKRYEARDLEVQDKISTIYKML</sequence>
<name>A0A4R8H5W9_9FIRM</name>
<dbReference type="Pfam" id="PF13584">
    <property type="entry name" value="BatD"/>
    <property type="match status" value="2"/>
</dbReference>
<organism evidence="2 3">
    <name type="scientific">Orenia marismortui</name>
    <dbReference type="NCBI Taxonomy" id="46469"/>
    <lineage>
        <taxon>Bacteria</taxon>
        <taxon>Bacillati</taxon>
        <taxon>Bacillota</taxon>
        <taxon>Clostridia</taxon>
        <taxon>Halanaerobiales</taxon>
        <taxon>Halobacteroidaceae</taxon>
        <taxon>Orenia</taxon>
    </lineage>
</organism>
<gene>
    <name evidence="2" type="ORF">C7959_10594</name>
</gene>
<dbReference type="InterPro" id="IPR025738">
    <property type="entry name" value="BatD"/>
</dbReference>
<comment type="caution">
    <text evidence="2">The sequence shown here is derived from an EMBL/GenBank/DDBJ whole genome shotgun (WGS) entry which is preliminary data.</text>
</comment>
<keyword evidence="3" id="KW-1185">Reference proteome</keyword>
<accession>A0A4R8H5W9</accession>
<dbReference type="AlphaFoldDB" id="A0A4R8H5W9"/>
<evidence type="ECO:0000256" key="1">
    <source>
        <dbReference type="SAM" id="Phobius"/>
    </source>
</evidence>
<dbReference type="STRING" id="926561.GCA_000379025_00215"/>
<evidence type="ECO:0000313" key="2">
    <source>
        <dbReference type="EMBL" id="TDX52740.1"/>
    </source>
</evidence>
<keyword evidence="1" id="KW-1133">Transmembrane helix</keyword>
<keyword evidence="1" id="KW-0812">Transmembrane</keyword>